<dbReference type="Proteomes" id="UP000005856">
    <property type="component" value="Unassembled WGS sequence"/>
</dbReference>
<name>A6F4T0_9GAMM</name>
<evidence type="ECO:0000313" key="2">
    <source>
        <dbReference type="Proteomes" id="UP000005856"/>
    </source>
</evidence>
<keyword evidence="2" id="KW-1185">Reference proteome</keyword>
<dbReference type="STRING" id="443152.MDG893_05059"/>
<reference evidence="1 2" key="1">
    <citation type="submission" date="2007-06" db="EMBL/GenBank/DDBJ databases">
        <authorList>
            <person name="Green D."/>
            <person name="Ferriera S."/>
            <person name="Johnson J."/>
            <person name="Kravitz S."/>
            <person name="Beeson K."/>
            <person name="Sutton G."/>
            <person name="Rogers Y.-H."/>
            <person name="Friedman R."/>
            <person name="Frazier M."/>
            <person name="Venter J.C."/>
        </authorList>
    </citation>
    <scope>NUCLEOTIDE SEQUENCE [LARGE SCALE GENOMIC DNA]</scope>
    <source>
        <strain evidence="1 2">DG893</strain>
    </source>
</reference>
<dbReference type="RefSeq" id="WP_007155264.1">
    <property type="nucleotide sequence ID" value="NZ_ABCP01000047.1"/>
</dbReference>
<gene>
    <name evidence="1" type="ORF">MDG893_05059</name>
</gene>
<protein>
    <submittedName>
        <fullName evidence="1">Uncharacterized protein</fullName>
    </submittedName>
</protein>
<dbReference type="AlphaFoldDB" id="A6F4T0"/>
<dbReference type="EMBL" id="ABCP01000047">
    <property type="protein sequence ID" value="EDM46244.1"/>
    <property type="molecule type" value="Genomic_DNA"/>
</dbReference>
<comment type="caution">
    <text evidence="1">The sequence shown here is derived from an EMBL/GenBank/DDBJ whole genome shotgun (WGS) entry which is preliminary data.</text>
</comment>
<sequence length="222" mass="24671">MTEREEFEKCFKRPNCVRWSEDFEKYVETGSGSPSVTSRYNDRWAVWQAARDQEGGEAVGRIIDMGDQKFIDMDDETLNGLPVDTKLYTHPPQSQGVPEGWKTAAKGAVDFAKADGMVLHYPQVAVETITGLANLILSAPSTPAAPQADEWVKCVDRPPTEVFSEMDTLIDLLRDAAMSEGKIDTCYDEPNKNPRLATALNWLADFVSTGLTRPQPPEQEGE</sequence>
<evidence type="ECO:0000313" key="1">
    <source>
        <dbReference type="EMBL" id="EDM46244.1"/>
    </source>
</evidence>
<dbReference type="OrthoDB" id="10016759at2"/>
<organism evidence="1 2">
    <name type="scientific">Marinobacter algicola DG893</name>
    <dbReference type="NCBI Taxonomy" id="443152"/>
    <lineage>
        <taxon>Bacteria</taxon>
        <taxon>Pseudomonadati</taxon>
        <taxon>Pseudomonadota</taxon>
        <taxon>Gammaproteobacteria</taxon>
        <taxon>Pseudomonadales</taxon>
        <taxon>Marinobacteraceae</taxon>
        <taxon>Marinobacter</taxon>
    </lineage>
</organism>
<proteinExistence type="predicted"/>
<accession>A6F4T0</accession>